<reference evidence="2 3" key="1">
    <citation type="journal article" date="2020" name="BMC Genomics">
        <title>Intraspecific diversification of the crop wild relative Brassica cretica Lam. using demographic model selection.</title>
        <authorList>
            <person name="Kioukis A."/>
            <person name="Michalopoulou V.A."/>
            <person name="Briers L."/>
            <person name="Pirintsos S."/>
            <person name="Studholme D.J."/>
            <person name="Pavlidis P."/>
            <person name="Sarris P.F."/>
        </authorList>
    </citation>
    <scope>NUCLEOTIDE SEQUENCE [LARGE SCALE GENOMIC DNA]</scope>
    <source>
        <strain evidence="3">cv. PFS-1207/04</strain>
    </source>
</reference>
<feature type="compositionally biased region" description="Pro residues" evidence="1">
    <location>
        <begin position="1"/>
        <end position="11"/>
    </location>
</feature>
<name>A0ABQ7F908_BRACR</name>
<organism evidence="2 3">
    <name type="scientific">Brassica cretica</name>
    <name type="common">Mustard</name>
    <dbReference type="NCBI Taxonomy" id="69181"/>
    <lineage>
        <taxon>Eukaryota</taxon>
        <taxon>Viridiplantae</taxon>
        <taxon>Streptophyta</taxon>
        <taxon>Embryophyta</taxon>
        <taxon>Tracheophyta</taxon>
        <taxon>Spermatophyta</taxon>
        <taxon>Magnoliopsida</taxon>
        <taxon>eudicotyledons</taxon>
        <taxon>Gunneridae</taxon>
        <taxon>Pentapetalae</taxon>
        <taxon>rosids</taxon>
        <taxon>malvids</taxon>
        <taxon>Brassicales</taxon>
        <taxon>Brassicaceae</taxon>
        <taxon>Brassiceae</taxon>
        <taxon>Brassica</taxon>
    </lineage>
</organism>
<accession>A0ABQ7F908</accession>
<protein>
    <submittedName>
        <fullName evidence="2">Uncharacterized protein</fullName>
    </submittedName>
</protein>
<proteinExistence type="predicted"/>
<dbReference type="Proteomes" id="UP000266723">
    <property type="component" value="Unassembled WGS sequence"/>
</dbReference>
<feature type="region of interest" description="Disordered" evidence="1">
    <location>
        <begin position="1"/>
        <end position="25"/>
    </location>
</feature>
<evidence type="ECO:0000313" key="2">
    <source>
        <dbReference type="EMBL" id="KAF3612071.1"/>
    </source>
</evidence>
<dbReference type="EMBL" id="QGKV02000297">
    <property type="protein sequence ID" value="KAF3612071.1"/>
    <property type="molecule type" value="Genomic_DNA"/>
</dbReference>
<sequence length="201" mass="22573">MEPPELAPEPPHAVTTPSSSPPFATARNRWKTAMHSDKAVRASRGYADCECVVHAPTPEIVAAAVFRLRVAVLRRRPTARRRAPPSLPANFLVRHRRPPPSPLVTVAGDSVNSAESTQRVNSVDSVNRLVEWFGRFKLISVRLSKPVGYVKLISGQGLTFDQRVDFSANLDQFRFQPFERRSDPEFRSDFRFGVYLSSWSS</sequence>
<evidence type="ECO:0000256" key="1">
    <source>
        <dbReference type="SAM" id="MobiDB-lite"/>
    </source>
</evidence>
<comment type="caution">
    <text evidence="2">The sequence shown here is derived from an EMBL/GenBank/DDBJ whole genome shotgun (WGS) entry which is preliminary data.</text>
</comment>
<gene>
    <name evidence="2" type="ORF">DY000_02046064</name>
</gene>
<evidence type="ECO:0000313" key="3">
    <source>
        <dbReference type="Proteomes" id="UP000266723"/>
    </source>
</evidence>
<keyword evidence="3" id="KW-1185">Reference proteome</keyword>